<gene>
    <name evidence="1" type="ORF">S01H1_72627</name>
</gene>
<protein>
    <submittedName>
        <fullName evidence="1">Uncharacterized protein</fullName>
    </submittedName>
</protein>
<name>X0X0H4_9ZZZZ</name>
<feature type="non-terminal residue" evidence="1">
    <location>
        <position position="1"/>
    </location>
</feature>
<organism evidence="1">
    <name type="scientific">marine sediment metagenome</name>
    <dbReference type="NCBI Taxonomy" id="412755"/>
    <lineage>
        <taxon>unclassified sequences</taxon>
        <taxon>metagenomes</taxon>
        <taxon>ecological metagenomes</taxon>
    </lineage>
</organism>
<dbReference type="AlphaFoldDB" id="X0X0H4"/>
<proteinExistence type="predicted"/>
<sequence length="65" mass="6616">TVNAAADTTESQTSDDEGATWSVWATDTSPTVVAAVAGTTVCIRLRSVVDGFTGAYTESCDVTGV</sequence>
<dbReference type="EMBL" id="BARS01048457">
    <property type="protein sequence ID" value="GAG36709.1"/>
    <property type="molecule type" value="Genomic_DNA"/>
</dbReference>
<evidence type="ECO:0000313" key="1">
    <source>
        <dbReference type="EMBL" id="GAG36709.1"/>
    </source>
</evidence>
<reference evidence="1" key="1">
    <citation type="journal article" date="2014" name="Front. Microbiol.">
        <title>High frequency of phylogenetically diverse reductive dehalogenase-homologous genes in deep subseafloor sedimentary metagenomes.</title>
        <authorList>
            <person name="Kawai M."/>
            <person name="Futagami T."/>
            <person name="Toyoda A."/>
            <person name="Takaki Y."/>
            <person name="Nishi S."/>
            <person name="Hori S."/>
            <person name="Arai W."/>
            <person name="Tsubouchi T."/>
            <person name="Morono Y."/>
            <person name="Uchiyama I."/>
            <person name="Ito T."/>
            <person name="Fujiyama A."/>
            <person name="Inagaki F."/>
            <person name="Takami H."/>
        </authorList>
    </citation>
    <scope>NUCLEOTIDE SEQUENCE</scope>
    <source>
        <strain evidence="1">Expedition CK06-06</strain>
    </source>
</reference>
<comment type="caution">
    <text evidence="1">The sequence shown here is derived from an EMBL/GenBank/DDBJ whole genome shotgun (WGS) entry which is preliminary data.</text>
</comment>
<accession>X0X0H4</accession>